<accession>A0A2T2XCC6</accession>
<feature type="signal peptide" evidence="1">
    <location>
        <begin position="1"/>
        <end position="18"/>
    </location>
</feature>
<gene>
    <name evidence="3" type="ORF">C7B46_15860</name>
</gene>
<dbReference type="InterPro" id="IPR057336">
    <property type="entry name" value="GerAC_N"/>
</dbReference>
<evidence type="ECO:0000313" key="4">
    <source>
        <dbReference type="Proteomes" id="UP000242972"/>
    </source>
</evidence>
<comment type="caution">
    <text evidence="3">The sequence shown here is derived from an EMBL/GenBank/DDBJ whole genome shotgun (WGS) entry which is preliminary data.</text>
</comment>
<dbReference type="Pfam" id="PF25198">
    <property type="entry name" value="Spore_GerAC_N"/>
    <property type="match status" value="1"/>
</dbReference>
<evidence type="ECO:0000313" key="3">
    <source>
        <dbReference type="EMBL" id="PSR32096.1"/>
    </source>
</evidence>
<keyword evidence="1" id="KW-0732">Signal</keyword>
<feature type="chain" id="PRO_5039339673" description="Spore germination protein N-terminal domain-containing protein" evidence="1">
    <location>
        <begin position="19"/>
        <end position="344"/>
    </location>
</feature>
<evidence type="ECO:0000256" key="1">
    <source>
        <dbReference type="SAM" id="SignalP"/>
    </source>
</evidence>
<organism evidence="3 4">
    <name type="scientific">Sulfobacillus benefaciens</name>
    <dbReference type="NCBI Taxonomy" id="453960"/>
    <lineage>
        <taxon>Bacteria</taxon>
        <taxon>Bacillati</taxon>
        <taxon>Bacillota</taxon>
        <taxon>Clostridia</taxon>
        <taxon>Eubacteriales</taxon>
        <taxon>Clostridiales Family XVII. Incertae Sedis</taxon>
        <taxon>Sulfobacillus</taxon>
    </lineage>
</organism>
<name>A0A2T2XCC6_9FIRM</name>
<sequence>MISLVLMLLNVTACGTVAGINQTGVVLALGVDPGPSGQLLWTFMFPNPTITPSSEASVKPSEEFYTLQSYASSLVQAAEKISMLTDRHVYLGDIQVVAVSSHIGSRELVHVIHLLINTGDFPPRAWLTIASPSGEAVLKVSPPEEVVPTVFLGSYFSCQICHAIQLETRVWQVWDDLLVPSHTAVIPLSTVKGNKVQVNGSIWLTPTHIVECGRKRTLYWAMAMGKYRAGTLAIDNNRVVAEGVRIASHRWILVSSRHMVSRWIITLHGHWQSVNTGFKETSYDNLAEKMVLRHVLEIYQLAVEQHVDPFGVLNQVVWTTSGKAIMPRAEVTVLCHIAATARTE</sequence>
<evidence type="ECO:0000259" key="2">
    <source>
        <dbReference type="Pfam" id="PF25198"/>
    </source>
</evidence>
<proteinExistence type="predicted"/>
<feature type="domain" description="Spore germination protein N-terminal" evidence="2">
    <location>
        <begin position="20"/>
        <end position="188"/>
    </location>
</feature>
<dbReference type="EMBL" id="PXYW01000052">
    <property type="protein sequence ID" value="PSR32096.1"/>
    <property type="molecule type" value="Genomic_DNA"/>
</dbReference>
<protein>
    <recommendedName>
        <fullName evidence="2">Spore germination protein N-terminal domain-containing protein</fullName>
    </recommendedName>
</protein>
<dbReference type="Proteomes" id="UP000242972">
    <property type="component" value="Unassembled WGS sequence"/>
</dbReference>
<dbReference type="AlphaFoldDB" id="A0A2T2XCC6"/>
<reference evidence="3 4" key="1">
    <citation type="journal article" date="2014" name="BMC Genomics">
        <title>Comparison of environmental and isolate Sulfobacillus genomes reveals diverse carbon, sulfur, nitrogen, and hydrogen metabolisms.</title>
        <authorList>
            <person name="Justice N.B."/>
            <person name="Norman A."/>
            <person name="Brown C.T."/>
            <person name="Singh A."/>
            <person name="Thomas B.C."/>
            <person name="Banfield J.F."/>
        </authorList>
    </citation>
    <scope>NUCLEOTIDE SEQUENCE [LARGE SCALE GENOMIC DNA]</scope>
    <source>
        <strain evidence="3">AMDSBA4</strain>
    </source>
</reference>